<sequence>MSASIAVLRAEARLLSREPASVFWILAFPALLLALVGLVPSFRAEATSPGGGRTIDLYVPVTVLLGLVMAGLQSLPPTLAGYREKGILRRMSTTPVRPSALLAAQVVVHGAAALASGVVVLVVGRVLYGVALPANPAAYAGTLVLVTLTALVAGALVAALSRTAKGSTTVATILFFPVAFTAGVYVPVQSMAEELRRVVELTPFGAASQALHQASSGGWPGPSHLAIMLVWTVVLGGVSARWFRWE</sequence>
<keyword evidence="6" id="KW-1003">Cell membrane</keyword>
<dbReference type="GO" id="GO:0043190">
    <property type="term" value="C:ATP-binding cassette (ABC) transporter complex"/>
    <property type="evidence" value="ECO:0007669"/>
    <property type="project" value="InterPro"/>
</dbReference>
<dbReference type="InterPro" id="IPR000412">
    <property type="entry name" value="ABC_2_transport"/>
</dbReference>
<evidence type="ECO:0000256" key="1">
    <source>
        <dbReference type="ARBA" id="ARBA00004141"/>
    </source>
</evidence>
<evidence type="ECO:0000313" key="8">
    <source>
        <dbReference type="EMBL" id="RMI46108.1"/>
    </source>
</evidence>
<keyword evidence="9" id="KW-1185">Reference proteome</keyword>
<evidence type="ECO:0000256" key="4">
    <source>
        <dbReference type="ARBA" id="ARBA00023136"/>
    </source>
</evidence>
<comment type="subcellular location">
    <subcellularLocation>
        <location evidence="6">Cell membrane</location>
        <topology evidence="6">Multi-pass membrane protein</topology>
    </subcellularLocation>
    <subcellularLocation>
        <location evidence="1">Membrane</location>
        <topology evidence="1">Multi-pass membrane protein</topology>
    </subcellularLocation>
</comment>
<feature type="transmembrane region" description="Helical" evidence="6">
    <location>
        <begin position="170"/>
        <end position="188"/>
    </location>
</feature>
<dbReference type="PIRSF" id="PIRSF006648">
    <property type="entry name" value="DrrB"/>
    <property type="match status" value="1"/>
</dbReference>
<dbReference type="GO" id="GO:0140359">
    <property type="term" value="F:ABC-type transporter activity"/>
    <property type="evidence" value="ECO:0007669"/>
    <property type="project" value="InterPro"/>
</dbReference>
<dbReference type="RefSeq" id="WP_122193630.1">
    <property type="nucleotide sequence ID" value="NZ_JBHSKC010000013.1"/>
</dbReference>
<dbReference type="InterPro" id="IPR013525">
    <property type="entry name" value="ABC2_TM"/>
</dbReference>
<evidence type="ECO:0000256" key="5">
    <source>
        <dbReference type="ARBA" id="ARBA00023251"/>
    </source>
</evidence>
<feature type="transmembrane region" description="Helical" evidence="6">
    <location>
        <begin position="21"/>
        <end position="42"/>
    </location>
</feature>
<feature type="transmembrane region" description="Helical" evidence="6">
    <location>
        <begin position="225"/>
        <end position="243"/>
    </location>
</feature>
<evidence type="ECO:0000256" key="2">
    <source>
        <dbReference type="ARBA" id="ARBA00022692"/>
    </source>
</evidence>
<comment type="similarity">
    <text evidence="6">Belongs to the ABC-2 integral membrane protein family.</text>
</comment>
<feature type="transmembrane region" description="Helical" evidence="6">
    <location>
        <begin position="100"/>
        <end position="124"/>
    </location>
</feature>
<feature type="transmembrane region" description="Helical" evidence="6">
    <location>
        <begin position="136"/>
        <end position="158"/>
    </location>
</feature>
<organism evidence="8 9">
    <name type="scientific">Actinomadura harenae</name>
    <dbReference type="NCBI Taxonomy" id="2483351"/>
    <lineage>
        <taxon>Bacteria</taxon>
        <taxon>Bacillati</taxon>
        <taxon>Actinomycetota</taxon>
        <taxon>Actinomycetes</taxon>
        <taxon>Streptosporangiales</taxon>
        <taxon>Thermomonosporaceae</taxon>
        <taxon>Actinomadura</taxon>
    </lineage>
</organism>
<reference evidence="8 9" key="1">
    <citation type="submission" date="2018-10" db="EMBL/GenBank/DDBJ databases">
        <title>Isolation from soil.</title>
        <authorList>
            <person name="Hu J."/>
        </authorList>
    </citation>
    <scope>NUCLEOTIDE SEQUENCE [LARGE SCALE GENOMIC DNA]</scope>
    <source>
        <strain evidence="8 9">NEAU-Ht49</strain>
    </source>
</reference>
<dbReference type="InterPro" id="IPR047817">
    <property type="entry name" value="ABC2_TM_bact-type"/>
</dbReference>
<keyword evidence="2 6" id="KW-0812">Transmembrane</keyword>
<keyword evidence="5" id="KW-0046">Antibiotic resistance</keyword>
<dbReference type="InterPro" id="IPR052902">
    <property type="entry name" value="ABC-2_transporter"/>
</dbReference>
<evidence type="ECO:0000256" key="6">
    <source>
        <dbReference type="RuleBase" id="RU361157"/>
    </source>
</evidence>
<dbReference type="OrthoDB" id="3217868at2"/>
<dbReference type="EMBL" id="RFFG01000010">
    <property type="protein sequence ID" value="RMI46108.1"/>
    <property type="molecule type" value="Genomic_DNA"/>
</dbReference>
<evidence type="ECO:0000256" key="3">
    <source>
        <dbReference type="ARBA" id="ARBA00022989"/>
    </source>
</evidence>
<proteinExistence type="inferred from homology"/>
<feature type="domain" description="ABC transmembrane type-2" evidence="7">
    <location>
        <begin position="20"/>
        <end position="246"/>
    </location>
</feature>
<evidence type="ECO:0000259" key="7">
    <source>
        <dbReference type="PROSITE" id="PS51012"/>
    </source>
</evidence>
<keyword evidence="4 6" id="KW-0472">Membrane</keyword>
<dbReference type="AlphaFoldDB" id="A0A3M2MFT7"/>
<comment type="caution">
    <text evidence="8">The sequence shown here is derived from an EMBL/GenBank/DDBJ whole genome shotgun (WGS) entry which is preliminary data.</text>
</comment>
<evidence type="ECO:0000313" key="9">
    <source>
        <dbReference type="Proteomes" id="UP000282674"/>
    </source>
</evidence>
<gene>
    <name evidence="8" type="ORF">EBO15_07725</name>
</gene>
<accession>A0A3M2MFT7</accession>
<dbReference type="Pfam" id="PF01061">
    <property type="entry name" value="ABC2_membrane"/>
    <property type="match status" value="1"/>
</dbReference>
<dbReference type="PROSITE" id="PS51012">
    <property type="entry name" value="ABC_TM2"/>
    <property type="match status" value="1"/>
</dbReference>
<keyword evidence="6" id="KW-0813">Transport</keyword>
<dbReference type="PANTHER" id="PTHR43027:SF2">
    <property type="entry name" value="TRANSPORT PERMEASE PROTEIN"/>
    <property type="match status" value="1"/>
</dbReference>
<dbReference type="PANTHER" id="PTHR43027">
    <property type="entry name" value="DOXORUBICIN RESISTANCE ABC TRANSPORTER PERMEASE PROTEIN DRRC-RELATED"/>
    <property type="match status" value="1"/>
</dbReference>
<keyword evidence="3 6" id="KW-1133">Transmembrane helix</keyword>
<feature type="transmembrane region" description="Helical" evidence="6">
    <location>
        <begin position="57"/>
        <end position="79"/>
    </location>
</feature>
<name>A0A3M2MFT7_9ACTN</name>
<protein>
    <recommendedName>
        <fullName evidence="6">Transport permease protein</fullName>
    </recommendedName>
</protein>
<dbReference type="GO" id="GO:0046677">
    <property type="term" value="P:response to antibiotic"/>
    <property type="evidence" value="ECO:0007669"/>
    <property type="project" value="UniProtKB-KW"/>
</dbReference>
<dbReference type="Proteomes" id="UP000282674">
    <property type="component" value="Unassembled WGS sequence"/>
</dbReference>